<feature type="region of interest" description="Disordered" evidence="2">
    <location>
        <begin position="415"/>
        <end position="468"/>
    </location>
</feature>
<dbReference type="GO" id="GO:0006900">
    <property type="term" value="P:vesicle budding from membrane"/>
    <property type="evidence" value="ECO:0007669"/>
    <property type="project" value="TreeGrafter"/>
</dbReference>
<evidence type="ECO:0000313" key="3">
    <source>
        <dbReference type="EMBL" id="CCA75556.1"/>
    </source>
</evidence>
<dbReference type="STRING" id="1109443.G4TW63"/>
<evidence type="ECO:0000256" key="1">
    <source>
        <dbReference type="SAM" id="Coils"/>
    </source>
</evidence>
<dbReference type="OrthoDB" id="10250120at2759"/>
<dbReference type="GO" id="GO:0000815">
    <property type="term" value="C:ESCRT III complex"/>
    <property type="evidence" value="ECO:0007669"/>
    <property type="project" value="TreeGrafter"/>
</dbReference>
<dbReference type="eggNOG" id="KOG2911">
    <property type="taxonomic scope" value="Eukaryota"/>
</dbReference>
<dbReference type="GO" id="GO:0009898">
    <property type="term" value="C:cytoplasmic side of plasma membrane"/>
    <property type="evidence" value="ECO:0007669"/>
    <property type="project" value="TreeGrafter"/>
</dbReference>
<protein>
    <submittedName>
        <fullName evidence="3">Uncharacterized protein</fullName>
    </submittedName>
</protein>
<dbReference type="Proteomes" id="UP000007148">
    <property type="component" value="Unassembled WGS sequence"/>
</dbReference>
<evidence type="ECO:0000256" key="2">
    <source>
        <dbReference type="SAM" id="MobiDB-lite"/>
    </source>
</evidence>
<dbReference type="FunCoup" id="G4TW63">
    <property type="interactions" value="53"/>
</dbReference>
<dbReference type="InParanoid" id="G4TW63"/>
<comment type="caution">
    <text evidence="3">The sequence shown here is derived from an EMBL/GenBank/DDBJ whole genome shotgun (WGS) entry which is preliminary data.</text>
</comment>
<dbReference type="PANTHER" id="PTHR22761:SF96">
    <property type="entry name" value="BCDNA.GH08385"/>
    <property type="match status" value="1"/>
</dbReference>
<dbReference type="PANTHER" id="PTHR22761">
    <property type="entry name" value="CHARGED MULTIVESICULAR BODY PROTEIN"/>
    <property type="match status" value="1"/>
</dbReference>
<feature type="coiled-coil region" evidence="1">
    <location>
        <begin position="365"/>
        <end position="392"/>
    </location>
</feature>
<dbReference type="EMBL" id="CAFZ01000471">
    <property type="protein sequence ID" value="CCA75556.1"/>
    <property type="molecule type" value="Genomic_DNA"/>
</dbReference>
<dbReference type="AlphaFoldDB" id="G4TW63"/>
<gene>
    <name evidence="3" type="ORF">PIIN_09546</name>
</gene>
<reference evidence="3 4" key="1">
    <citation type="journal article" date="2011" name="PLoS Pathog.">
        <title>Endophytic Life Strategies Decoded by Genome and Transcriptome Analyses of the Mutualistic Root Symbiont Piriformospora indica.</title>
        <authorList>
            <person name="Zuccaro A."/>
            <person name="Lahrmann U."/>
            <person name="Guldener U."/>
            <person name="Langen G."/>
            <person name="Pfiffi S."/>
            <person name="Biedenkopf D."/>
            <person name="Wong P."/>
            <person name="Samans B."/>
            <person name="Grimm C."/>
            <person name="Basiewicz M."/>
            <person name="Murat C."/>
            <person name="Martin F."/>
            <person name="Kogel K.H."/>
        </authorList>
    </citation>
    <scope>NUCLEOTIDE SEQUENCE [LARGE SCALE GENOMIC DNA]</scope>
    <source>
        <strain evidence="3 4">DSM 11827</strain>
    </source>
</reference>
<accession>G4TW63</accession>
<dbReference type="Pfam" id="PF25880">
    <property type="entry name" value="WHD_CHMP7_1st"/>
    <property type="match status" value="1"/>
</dbReference>
<name>G4TW63_SERID</name>
<dbReference type="OMA" id="VEDRPMQ"/>
<evidence type="ECO:0000313" key="4">
    <source>
        <dbReference type="Proteomes" id="UP000007148"/>
    </source>
</evidence>
<proteinExistence type="predicted"/>
<dbReference type="GO" id="GO:0032511">
    <property type="term" value="P:late endosome to vacuole transport via multivesicular body sorting pathway"/>
    <property type="evidence" value="ECO:0007669"/>
    <property type="project" value="TreeGrafter"/>
</dbReference>
<feature type="compositionally biased region" description="Polar residues" evidence="2">
    <location>
        <begin position="443"/>
        <end position="456"/>
    </location>
</feature>
<dbReference type="InterPro" id="IPR005024">
    <property type="entry name" value="Snf7_fam"/>
</dbReference>
<dbReference type="Pfam" id="PF03357">
    <property type="entry name" value="Snf7"/>
    <property type="match status" value="1"/>
</dbReference>
<dbReference type="GO" id="GO:0005771">
    <property type="term" value="C:multivesicular body"/>
    <property type="evidence" value="ECO:0007669"/>
    <property type="project" value="TreeGrafter"/>
</dbReference>
<dbReference type="HOGENOM" id="CLU_021165_1_0_1"/>
<keyword evidence="1" id="KW-0175">Coiled coil</keyword>
<organism evidence="3 4">
    <name type="scientific">Serendipita indica (strain DSM 11827)</name>
    <name type="common">Root endophyte fungus</name>
    <name type="synonym">Piriformospora indica</name>
    <dbReference type="NCBI Taxonomy" id="1109443"/>
    <lineage>
        <taxon>Eukaryota</taxon>
        <taxon>Fungi</taxon>
        <taxon>Dikarya</taxon>
        <taxon>Basidiomycota</taxon>
        <taxon>Agaricomycotina</taxon>
        <taxon>Agaricomycetes</taxon>
        <taxon>Sebacinales</taxon>
        <taxon>Serendipitaceae</taxon>
        <taxon>Serendipita</taxon>
    </lineage>
</organism>
<keyword evidence="4" id="KW-1185">Reference proteome</keyword>
<sequence length="468" mass="51992">MSTESKPTLESYLTNRPEFASVPRIQSLYSDLGRQKLSNPSGYTANLAWWRTTLQEIVRRRLQPDQDDALVLHVDQDLSDALRWDKVGRPAGLSTVVEDLTQDGVLHPLELFLSSSASIYEGGSIVGRVADVLIKKSFWWALEHLNLVSSEATETPAAKWKRVTGDYVVVSVLKNLADNIIATQDEKSALTLSESIHSLESFKRYAESCSISMGGLAPLSSTDVKVLLKYLARDRRVLVIQGDVIKFAEDAISQEITTVDRGVFELKSTIERVEQQIQHIEISIASRTAQIKAALLANRKEIAKLQLGSRKALEALLNQRVSTMTTLTAAMSSIDQAHGDAAILRAYESGSKVLKEIMSRPEMQKERVDEVMDQLREGVEGAEEMRRLVEEAGWEVVNAAGAAVDDDELLKELEEIQREETSPTRGQTAPARQELDEKPIRELTQQFEAQKLSTPVRTPGSEKVAQLA</sequence>